<protein>
    <recommendedName>
        <fullName evidence="9">Ammonium transporter AmtB-like domain-containing protein</fullName>
    </recommendedName>
</protein>
<accession>A0A2N5XKI0</accession>
<dbReference type="RefSeq" id="WP_101535840.1">
    <property type="nucleotide sequence ID" value="NZ_JBFHIU010000004.1"/>
</dbReference>
<comment type="caution">
    <text evidence="10">The sequence shown here is derived from an EMBL/GenBank/DDBJ whole genome shotgun (WGS) entry which is preliminary data.</text>
</comment>
<feature type="domain" description="Ammonium transporter AmtB-like" evidence="9">
    <location>
        <begin position="17"/>
        <end position="384"/>
    </location>
</feature>
<gene>
    <name evidence="10" type="ORF">C0081_21780</name>
</gene>
<dbReference type="InterPro" id="IPR024041">
    <property type="entry name" value="NH4_transpt_AmtB-like_dom"/>
</dbReference>
<keyword evidence="3" id="KW-0813">Transport</keyword>
<dbReference type="GO" id="GO:0097272">
    <property type="term" value="P:ammonium homeostasis"/>
    <property type="evidence" value="ECO:0007669"/>
    <property type="project" value="TreeGrafter"/>
</dbReference>
<keyword evidence="7" id="KW-0924">Ammonia transport</keyword>
<dbReference type="PANTHER" id="PTHR11730:SF6">
    <property type="entry name" value="AMMONIUM TRANSPORTER"/>
    <property type="match status" value="1"/>
</dbReference>
<keyword evidence="11" id="KW-1185">Reference proteome</keyword>
<dbReference type="Gene3D" id="1.10.3430.10">
    <property type="entry name" value="Ammonium transporter AmtB like domains"/>
    <property type="match status" value="1"/>
</dbReference>
<feature type="transmembrane region" description="Helical" evidence="8">
    <location>
        <begin position="37"/>
        <end position="67"/>
    </location>
</feature>
<evidence type="ECO:0000313" key="11">
    <source>
        <dbReference type="Proteomes" id="UP000234881"/>
    </source>
</evidence>
<evidence type="ECO:0000259" key="9">
    <source>
        <dbReference type="Pfam" id="PF00909"/>
    </source>
</evidence>
<name>A0A2N5XKI0_9HYPH</name>
<feature type="transmembrane region" description="Helical" evidence="8">
    <location>
        <begin position="153"/>
        <end position="172"/>
    </location>
</feature>
<sequence length="718" mass="76858">MLELAQLLMSTAGFGLPLGILLLMSGRVKIRNELDTLIRILSAFCLSMVCSWLVGFGLFSGFSYVGLIGMGQSVGARIEQISSPHDLQTLFMFSVPPILVTAAMAERGNFVVGSVLVAVVALFVVPLSAHWGWTDSSAITGWVAGKGFEDEGGAVVIFASAGFVALAASLTIGPRSGRFPLNSKHPQGHSPTFHVLGAIVMVLSLAFVCAGQAEQVRAMPAVIFKVLLGSCFAFVSAMLLLILRKSKDIAMDLVTAGVAGGIALTAFAPHTAPASAALTGIFAGSFAIGLRRILSAVEIDDPGDLIAMFLSGGLISGLLAPVLWLGGGQGLLNQLVMQLTGIIAISAWSFGVTFLVAQLLFRFAGLRVSEGDEARGLSRVHFDMQSEPDFFLTQFMDNAHTQSGHEQAGKGQLSRLAIIFSQSIVDLRTETHRATERILSMSPDAKHGVAMAARIRLAENTLRVKSEDILLLLGGALDCDKMAVNGAGFLRWAKNVLEILMEPALRDLEQFTRHLPLQAELEELENIILAAADTVERCAHQVDLLGDLSDSQKQGFFSRDHKCDLAALLQEQSTLLQTLADIHNSPIQIDCPVDAGLIVAGDANAFKRILTLSAEGALNRLLSKDGKPVRIELREHTSGRHIVFECLDTGSALTARQIRAIIDPTTENHALEELGLPQILPLMLVARLVDAIGGELSLSSEHGLGTMLQCRFRMLHSI</sequence>
<dbReference type="InterPro" id="IPR029020">
    <property type="entry name" value="Ammonium/urea_transptr"/>
</dbReference>
<keyword evidence="4 8" id="KW-0812">Transmembrane</keyword>
<dbReference type="SUPFAM" id="SSF111352">
    <property type="entry name" value="Ammonium transporter"/>
    <property type="match status" value="1"/>
</dbReference>
<evidence type="ECO:0000256" key="4">
    <source>
        <dbReference type="ARBA" id="ARBA00022692"/>
    </source>
</evidence>
<dbReference type="Pfam" id="PF00909">
    <property type="entry name" value="Ammonium_transp"/>
    <property type="match status" value="1"/>
</dbReference>
<feature type="transmembrane region" description="Helical" evidence="8">
    <location>
        <begin position="219"/>
        <end position="242"/>
    </location>
</feature>
<dbReference type="AlphaFoldDB" id="A0A2N5XKI0"/>
<evidence type="ECO:0000256" key="5">
    <source>
        <dbReference type="ARBA" id="ARBA00022989"/>
    </source>
</evidence>
<evidence type="ECO:0000256" key="6">
    <source>
        <dbReference type="ARBA" id="ARBA00023136"/>
    </source>
</evidence>
<reference evidence="10 11" key="1">
    <citation type="submission" date="2018-01" db="EMBL/GenBank/DDBJ databases">
        <title>The draft genome sequence of Cohaesibacter sp. H1304.</title>
        <authorList>
            <person name="Wang N.-N."/>
            <person name="Du Z.-J."/>
        </authorList>
    </citation>
    <scope>NUCLEOTIDE SEQUENCE [LARGE SCALE GENOMIC DNA]</scope>
    <source>
        <strain evidence="10 11">H1304</strain>
    </source>
</reference>
<feature type="transmembrane region" description="Helical" evidence="8">
    <location>
        <begin position="110"/>
        <end position="133"/>
    </location>
</feature>
<dbReference type="EMBL" id="PKUQ01000055">
    <property type="protein sequence ID" value="PLW74940.1"/>
    <property type="molecule type" value="Genomic_DNA"/>
</dbReference>
<dbReference type="InterPro" id="IPR036890">
    <property type="entry name" value="HATPase_C_sf"/>
</dbReference>
<organism evidence="10 11">
    <name type="scientific">Cohaesibacter celericrescens</name>
    <dbReference type="NCBI Taxonomy" id="2067669"/>
    <lineage>
        <taxon>Bacteria</taxon>
        <taxon>Pseudomonadati</taxon>
        <taxon>Pseudomonadota</taxon>
        <taxon>Alphaproteobacteria</taxon>
        <taxon>Hyphomicrobiales</taxon>
        <taxon>Cohaesibacteraceae</taxon>
    </lineage>
</organism>
<feature type="transmembrane region" description="Helical" evidence="8">
    <location>
        <begin position="339"/>
        <end position="361"/>
    </location>
</feature>
<dbReference type="PANTHER" id="PTHR11730">
    <property type="entry name" value="AMMONIUM TRANSPORTER"/>
    <property type="match status" value="1"/>
</dbReference>
<feature type="transmembrane region" description="Helical" evidence="8">
    <location>
        <begin position="193"/>
        <end position="213"/>
    </location>
</feature>
<dbReference type="Gene3D" id="3.30.565.10">
    <property type="entry name" value="Histidine kinase-like ATPase, C-terminal domain"/>
    <property type="match status" value="1"/>
</dbReference>
<proteinExistence type="inferred from homology"/>
<evidence type="ECO:0000256" key="3">
    <source>
        <dbReference type="ARBA" id="ARBA00022448"/>
    </source>
</evidence>
<dbReference type="GO" id="GO:0016020">
    <property type="term" value="C:membrane"/>
    <property type="evidence" value="ECO:0007669"/>
    <property type="project" value="UniProtKB-SubCell"/>
</dbReference>
<keyword evidence="6 8" id="KW-0472">Membrane</keyword>
<evidence type="ECO:0000256" key="8">
    <source>
        <dbReference type="SAM" id="Phobius"/>
    </source>
</evidence>
<dbReference type="Proteomes" id="UP000234881">
    <property type="component" value="Unassembled WGS sequence"/>
</dbReference>
<feature type="transmembrane region" description="Helical" evidence="8">
    <location>
        <begin position="306"/>
        <end position="327"/>
    </location>
</feature>
<keyword evidence="5 8" id="KW-1133">Transmembrane helix</keyword>
<comment type="similarity">
    <text evidence="2">Belongs to the ammonia transporter channel (TC 1.A.11.2) family.</text>
</comment>
<dbReference type="SUPFAM" id="SSF55874">
    <property type="entry name" value="ATPase domain of HSP90 chaperone/DNA topoisomerase II/histidine kinase"/>
    <property type="match status" value="1"/>
</dbReference>
<evidence type="ECO:0000313" key="10">
    <source>
        <dbReference type="EMBL" id="PLW74940.1"/>
    </source>
</evidence>
<evidence type="ECO:0000256" key="2">
    <source>
        <dbReference type="ARBA" id="ARBA00005887"/>
    </source>
</evidence>
<evidence type="ECO:0000256" key="7">
    <source>
        <dbReference type="ARBA" id="ARBA00023177"/>
    </source>
</evidence>
<evidence type="ECO:0000256" key="1">
    <source>
        <dbReference type="ARBA" id="ARBA00004141"/>
    </source>
</evidence>
<feature type="transmembrane region" description="Helical" evidence="8">
    <location>
        <begin position="249"/>
        <end position="268"/>
    </location>
</feature>
<dbReference type="GO" id="GO:0008519">
    <property type="term" value="F:ammonium channel activity"/>
    <property type="evidence" value="ECO:0007669"/>
    <property type="project" value="InterPro"/>
</dbReference>
<comment type="subcellular location">
    <subcellularLocation>
        <location evidence="1">Membrane</location>
        <topology evidence="1">Multi-pass membrane protein</topology>
    </subcellularLocation>
</comment>
<dbReference type="OrthoDB" id="8429581at2"/>
<feature type="transmembrane region" description="Helical" evidence="8">
    <location>
        <begin position="87"/>
        <end position="105"/>
    </location>
</feature>
<feature type="transmembrane region" description="Helical" evidence="8">
    <location>
        <begin position="6"/>
        <end position="25"/>
    </location>
</feature>